<reference evidence="1 2" key="1">
    <citation type="submission" date="2019-05" db="EMBL/GenBank/DDBJ databases">
        <title>Emergence of the Ug99 lineage of the wheat stem rust pathogen through somatic hybridization.</title>
        <authorList>
            <person name="Li F."/>
            <person name="Upadhyaya N.M."/>
            <person name="Sperschneider J."/>
            <person name="Matny O."/>
            <person name="Nguyen-Phuc H."/>
            <person name="Mago R."/>
            <person name="Raley C."/>
            <person name="Miller M.E."/>
            <person name="Silverstein K.A.T."/>
            <person name="Henningsen E."/>
            <person name="Hirsch C.D."/>
            <person name="Visser B."/>
            <person name="Pretorius Z.A."/>
            <person name="Steffenson B.J."/>
            <person name="Schwessinger B."/>
            <person name="Dodds P.N."/>
            <person name="Figueroa M."/>
        </authorList>
    </citation>
    <scope>NUCLEOTIDE SEQUENCE [LARGE SCALE GENOMIC DNA]</scope>
    <source>
        <strain evidence="1">21-0</strain>
    </source>
</reference>
<evidence type="ECO:0008006" key="3">
    <source>
        <dbReference type="Google" id="ProtNLM"/>
    </source>
</evidence>
<accession>A0A5B0M198</accession>
<comment type="caution">
    <text evidence="1">The sequence shown here is derived from an EMBL/GenBank/DDBJ whole genome shotgun (WGS) entry which is preliminary data.</text>
</comment>
<sequence>MTAGIHVGACRIEIFMEKPTRMIESMLSTPPASGRAVRFIDEDHRNSHPMHIDSDSLSLPDLSAQIPASKKRSVEFDGVEDVVSKRFKAFQQSELSSSRCAITMLDFLQFCRIPLDDDHTRSIIQEHRLHHWTVFIDLSADDLNDLGFSRGPILLFLRGVARLIHGKHEYEP</sequence>
<evidence type="ECO:0000313" key="1">
    <source>
        <dbReference type="EMBL" id="KAA1069820.1"/>
    </source>
</evidence>
<dbReference type="AlphaFoldDB" id="A0A5B0M198"/>
<protein>
    <recommendedName>
        <fullName evidence="3">SAM domain-containing protein</fullName>
    </recommendedName>
</protein>
<name>A0A5B0M198_PUCGR</name>
<dbReference type="Proteomes" id="UP000324748">
    <property type="component" value="Unassembled WGS sequence"/>
</dbReference>
<dbReference type="EMBL" id="VSWC01000183">
    <property type="protein sequence ID" value="KAA1069820.1"/>
    <property type="molecule type" value="Genomic_DNA"/>
</dbReference>
<organism evidence="1 2">
    <name type="scientific">Puccinia graminis f. sp. tritici</name>
    <dbReference type="NCBI Taxonomy" id="56615"/>
    <lineage>
        <taxon>Eukaryota</taxon>
        <taxon>Fungi</taxon>
        <taxon>Dikarya</taxon>
        <taxon>Basidiomycota</taxon>
        <taxon>Pucciniomycotina</taxon>
        <taxon>Pucciniomycetes</taxon>
        <taxon>Pucciniales</taxon>
        <taxon>Pucciniaceae</taxon>
        <taxon>Puccinia</taxon>
    </lineage>
</organism>
<evidence type="ECO:0000313" key="2">
    <source>
        <dbReference type="Proteomes" id="UP000324748"/>
    </source>
</evidence>
<gene>
    <name evidence="1" type="ORF">PGT21_033773</name>
</gene>
<proteinExistence type="predicted"/>
<keyword evidence="2" id="KW-1185">Reference proteome</keyword>